<keyword evidence="2" id="KW-1185">Reference proteome</keyword>
<dbReference type="Proteomes" id="UP000579647">
    <property type="component" value="Unassembled WGS sequence"/>
</dbReference>
<dbReference type="AlphaFoldDB" id="A0A840W294"/>
<name>A0A840W294_9ACTN</name>
<evidence type="ECO:0000313" key="2">
    <source>
        <dbReference type="Proteomes" id="UP000579647"/>
    </source>
</evidence>
<organism evidence="1 2">
    <name type="scientific">Nocardiopsis metallicus</name>
    <dbReference type="NCBI Taxonomy" id="179819"/>
    <lineage>
        <taxon>Bacteria</taxon>
        <taxon>Bacillati</taxon>
        <taxon>Actinomycetota</taxon>
        <taxon>Actinomycetes</taxon>
        <taxon>Streptosporangiales</taxon>
        <taxon>Nocardiopsidaceae</taxon>
        <taxon>Nocardiopsis</taxon>
    </lineage>
</organism>
<accession>A0A840W294</accession>
<proteinExistence type="predicted"/>
<comment type="caution">
    <text evidence="1">The sequence shown here is derived from an EMBL/GenBank/DDBJ whole genome shotgun (WGS) entry which is preliminary data.</text>
</comment>
<gene>
    <name evidence="1" type="ORF">HNR07_002086</name>
</gene>
<protein>
    <submittedName>
        <fullName evidence="1">Uncharacterized protein</fullName>
    </submittedName>
</protein>
<reference evidence="1 2" key="1">
    <citation type="submission" date="2020-08" db="EMBL/GenBank/DDBJ databases">
        <title>Sequencing the genomes of 1000 actinobacteria strains.</title>
        <authorList>
            <person name="Klenk H.-P."/>
        </authorList>
    </citation>
    <scope>NUCLEOTIDE SEQUENCE [LARGE SCALE GENOMIC DNA]</scope>
    <source>
        <strain evidence="1 2">DSM 44598</strain>
    </source>
</reference>
<dbReference type="EMBL" id="JACHDO010000001">
    <property type="protein sequence ID" value="MBB5490949.1"/>
    <property type="molecule type" value="Genomic_DNA"/>
</dbReference>
<sequence length="100" mass="10560">MRERSDEDWAGLLGGGLMALRDLVAERAAESPHVAAARLWGALECLRKAGGTGRSLTLDEVGGHGWVVLSSGDARIATWSTTLNGNPDPAMFAVLTGEER</sequence>
<evidence type="ECO:0000313" key="1">
    <source>
        <dbReference type="EMBL" id="MBB5490949.1"/>
    </source>
</evidence>